<dbReference type="RefSeq" id="WP_268050826.1">
    <property type="nucleotide sequence ID" value="NZ_JAPQES010000005.1"/>
</dbReference>
<evidence type="ECO:0000259" key="1">
    <source>
        <dbReference type="PROSITE" id="PS51832"/>
    </source>
</evidence>
<gene>
    <name evidence="2" type="ORF">OXH55_14870</name>
</gene>
<name>A0ABT4CS80_9CLOT</name>
<dbReference type="InterPro" id="IPR037522">
    <property type="entry name" value="HD_GYP_dom"/>
</dbReference>
<dbReference type="PANTHER" id="PTHR43155">
    <property type="entry name" value="CYCLIC DI-GMP PHOSPHODIESTERASE PA4108-RELATED"/>
    <property type="match status" value="1"/>
</dbReference>
<reference evidence="2" key="1">
    <citation type="submission" date="2022-12" db="EMBL/GenBank/DDBJ databases">
        <authorList>
            <person name="Wang J."/>
        </authorList>
    </citation>
    <scope>NUCLEOTIDE SEQUENCE</scope>
    <source>
        <strain evidence="2">HY-42-06</strain>
    </source>
</reference>
<dbReference type="Proteomes" id="UP001079657">
    <property type="component" value="Unassembled WGS sequence"/>
</dbReference>
<keyword evidence="3" id="KW-1185">Reference proteome</keyword>
<dbReference type="InterPro" id="IPR003607">
    <property type="entry name" value="HD/PDEase_dom"/>
</dbReference>
<protein>
    <submittedName>
        <fullName evidence="2">HD-GYP domain-containing protein</fullName>
    </submittedName>
</protein>
<dbReference type="CDD" id="cd00077">
    <property type="entry name" value="HDc"/>
    <property type="match status" value="1"/>
</dbReference>
<evidence type="ECO:0000313" key="2">
    <source>
        <dbReference type="EMBL" id="MCY6371927.1"/>
    </source>
</evidence>
<dbReference type="Pfam" id="PF13487">
    <property type="entry name" value="HD_5"/>
    <property type="match status" value="1"/>
</dbReference>
<dbReference type="SMART" id="SM00471">
    <property type="entry name" value="HDc"/>
    <property type="match status" value="1"/>
</dbReference>
<accession>A0ABT4CS80</accession>
<feature type="domain" description="HD-GYP" evidence="1">
    <location>
        <begin position="104"/>
        <end position="300"/>
    </location>
</feature>
<proteinExistence type="predicted"/>
<organism evidence="2 3">
    <name type="scientific">Clostridium ganghwense</name>
    <dbReference type="NCBI Taxonomy" id="312089"/>
    <lineage>
        <taxon>Bacteria</taxon>
        <taxon>Bacillati</taxon>
        <taxon>Bacillota</taxon>
        <taxon>Clostridia</taxon>
        <taxon>Eubacteriales</taxon>
        <taxon>Clostridiaceae</taxon>
        <taxon>Clostridium</taxon>
    </lineage>
</organism>
<dbReference type="PROSITE" id="PS51832">
    <property type="entry name" value="HD_GYP"/>
    <property type="match status" value="1"/>
</dbReference>
<dbReference type="PANTHER" id="PTHR43155:SF2">
    <property type="entry name" value="CYCLIC DI-GMP PHOSPHODIESTERASE PA4108"/>
    <property type="match status" value="1"/>
</dbReference>
<dbReference type="Gene3D" id="1.10.3210.10">
    <property type="entry name" value="Hypothetical protein af1432"/>
    <property type="match status" value="1"/>
</dbReference>
<sequence>MRLEFLRNLKGDEILAKDILNGNGEVLLKAGYKLNSGVIAKLRKCGIFILYIEDERFSDISIENDMIKQKKAILKQMPKLFNTLIDGHKFAAKQSIDIIEKLIDEIISLKSINDNLYEFKIYDNYTYIHCVDTGIMSVYLGAYLKLNNSELKELGLAAVLHDIGKMRVPNEIINKTTKLIKEEFEEIKKHPIYGKEILSKTNVVSEKIIHGVVQHHERIDGKGYPYGLLEHEISDYAKIITVSDVFTAITADRSYRKKINPKEAYELILGGMGTRFDQNVIEAFKKSFAIYPLGCCVKLSNGVEGYVVRQNKNLPDRPVIRVVYDSVTKQSIQFYEIDLMKHLTLTIEGVV</sequence>
<dbReference type="EMBL" id="JAPQES010000005">
    <property type="protein sequence ID" value="MCY6371927.1"/>
    <property type="molecule type" value="Genomic_DNA"/>
</dbReference>
<dbReference type="SUPFAM" id="SSF109604">
    <property type="entry name" value="HD-domain/PDEase-like"/>
    <property type="match status" value="1"/>
</dbReference>
<evidence type="ECO:0000313" key="3">
    <source>
        <dbReference type="Proteomes" id="UP001079657"/>
    </source>
</evidence>
<comment type="caution">
    <text evidence="2">The sequence shown here is derived from an EMBL/GenBank/DDBJ whole genome shotgun (WGS) entry which is preliminary data.</text>
</comment>